<evidence type="ECO:0008006" key="2">
    <source>
        <dbReference type="Google" id="ProtNLM"/>
    </source>
</evidence>
<reference evidence="1" key="1">
    <citation type="journal article" date="2014" name="Front. Microbiol.">
        <title>High frequency of phylogenetically diverse reductive dehalogenase-homologous genes in deep subseafloor sedimentary metagenomes.</title>
        <authorList>
            <person name="Kawai M."/>
            <person name="Futagami T."/>
            <person name="Toyoda A."/>
            <person name="Takaki Y."/>
            <person name="Nishi S."/>
            <person name="Hori S."/>
            <person name="Arai W."/>
            <person name="Tsubouchi T."/>
            <person name="Morono Y."/>
            <person name="Uchiyama I."/>
            <person name="Ito T."/>
            <person name="Fujiyama A."/>
            <person name="Inagaki F."/>
            <person name="Takami H."/>
        </authorList>
    </citation>
    <scope>NUCLEOTIDE SEQUENCE</scope>
    <source>
        <strain evidence="1">Expedition CK06-06</strain>
    </source>
</reference>
<comment type="caution">
    <text evidence="1">The sequence shown here is derived from an EMBL/GenBank/DDBJ whole genome shotgun (WGS) entry which is preliminary data.</text>
</comment>
<protein>
    <recommendedName>
        <fullName evidence="2">N-acetyltransferase domain-containing protein</fullName>
    </recommendedName>
</protein>
<proteinExistence type="predicted"/>
<dbReference type="InterPro" id="IPR016181">
    <property type="entry name" value="Acyl_CoA_acyltransferase"/>
</dbReference>
<sequence length="157" mass="17583">VAAVVHPDPGAQKATMDADPELETFLYTCRFGDEIRIITYRPASGDDLESIRKFVDFWLSGGARRMGIPGGGADYFVPKGQQITYLKYKTTYIATFDEKIIGWSVKSKNKTMIHLLISAEYRGKGIGGHLLDILNPAFVRYKSYFGGLRSDCQGNYR</sequence>
<feature type="non-terminal residue" evidence="1">
    <location>
        <position position="1"/>
    </location>
</feature>
<dbReference type="AlphaFoldDB" id="X1M3D3"/>
<organism evidence="1">
    <name type="scientific">marine sediment metagenome</name>
    <dbReference type="NCBI Taxonomy" id="412755"/>
    <lineage>
        <taxon>unclassified sequences</taxon>
        <taxon>metagenomes</taxon>
        <taxon>ecological metagenomes</taxon>
    </lineage>
</organism>
<dbReference type="EMBL" id="BARV01009123">
    <property type="protein sequence ID" value="GAI12561.1"/>
    <property type="molecule type" value="Genomic_DNA"/>
</dbReference>
<accession>X1M3D3</accession>
<dbReference type="SUPFAM" id="SSF55729">
    <property type="entry name" value="Acyl-CoA N-acyltransferases (Nat)"/>
    <property type="match status" value="1"/>
</dbReference>
<dbReference type="Gene3D" id="3.40.630.30">
    <property type="match status" value="1"/>
</dbReference>
<evidence type="ECO:0000313" key="1">
    <source>
        <dbReference type="EMBL" id="GAI12561.1"/>
    </source>
</evidence>
<gene>
    <name evidence="1" type="ORF">S06H3_18112</name>
</gene>
<name>X1M3D3_9ZZZZ</name>